<dbReference type="EMBL" id="UGHR01000006">
    <property type="protein sequence ID" value="STR45980.1"/>
    <property type="molecule type" value="Genomic_DNA"/>
</dbReference>
<dbReference type="AlphaFoldDB" id="A0A377SXF5"/>
<feature type="transmembrane region" description="Helical" evidence="1">
    <location>
        <begin position="76"/>
        <end position="95"/>
    </location>
</feature>
<dbReference type="EMBL" id="SMBT01000012">
    <property type="protein sequence ID" value="TCU83303.1"/>
    <property type="molecule type" value="Genomic_DNA"/>
</dbReference>
<name>A0A377SXF5_9NEIS</name>
<evidence type="ECO:0000313" key="3">
    <source>
        <dbReference type="EMBL" id="STR45980.1"/>
    </source>
</evidence>
<dbReference type="PANTHER" id="PTHR38034">
    <property type="entry name" value="INNER MEMBRANE PROTEIN YPJD"/>
    <property type="match status" value="1"/>
</dbReference>
<dbReference type="Pfam" id="PF01578">
    <property type="entry name" value="Cytochrom_C_asm"/>
    <property type="match status" value="1"/>
</dbReference>
<dbReference type="InterPro" id="IPR002541">
    <property type="entry name" value="Cyt_c_assembly"/>
</dbReference>
<dbReference type="Proteomes" id="UP000295794">
    <property type="component" value="Unassembled WGS sequence"/>
</dbReference>
<evidence type="ECO:0000313" key="4">
    <source>
        <dbReference type="EMBL" id="TCU83303.1"/>
    </source>
</evidence>
<evidence type="ECO:0000313" key="6">
    <source>
        <dbReference type="Proteomes" id="UP000295794"/>
    </source>
</evidence>
<evidence type="ECO:0000259" key="2">
    <source>
        <dbReference type="Pfam" id="PF01578"/>
    </source>
</evidence>
<reference evidence="4 6" key="2">
    <citation type="submission" date="2019-03" db="EMBL/GenBank/DDBJ databases">
        <title>Genomic Encyclopedia of Type Strains, Phase IV (KMG-IV): sequencing the most valuable type-strain genomes for metagenomic binning, comparative biology and taxonomic classification.</title>
        <authorList>
            <person name="Goeker M."/>
        </authorList>
    </citation>
    <scope>NUCLEOTIDE SEQUENCE [LARGE SCALE GENOMIC DNA]</scope>
    <source>
        <strain evidence="4 6">DSM 3764</strain>
    </source>
</reference>
<gene>
    <name evidence="3" type="primary">ypjD</name>
    <name evidence="4" type="ORF">EV682_11219</name>
    <name evidence="3" type="ORF">NCTC11159_04578</name>
</gene>
<dbReference type="OrthoDB" id="9780793at2"/>
<dbReference type="Proteomes" id="UP000255108">
    <property type="component" value="Unassembled WGS sequence"/>
</dbReference>
<organism evidence="3 5">
    <name type="scientific">Iodobacter fluviatilis</name>
    <dbReference type="NCBI Taxonomy" id="537"/>
    <lineage>
        <taxon>Bacteria</taxon>
        <taxon>Pseudomonadati</taxon>
        <taxon>Pseudomonadota</taxon>
        <taxon>Betaproteobacteria</taxon>
        <taxon>Neisseriales</taxon>
        <taxon>Chitinibacteraceae</taxon>
        <taxon>Iodobacter</taxon>
    </lineage>
</organism>
<dbReference type="GO" id="GO:0020037">
    <property type="term" value="F:heme binding"/>
    <property type="evidence" value="ECO:0007669"/>
    <property type="project" value="InterPro"/>
</dbReference>
<sequence length="282" mass="31171">MMTILPEVSPATYFALLALTIYLLLGWHFCRSRLASSRPKRLLSPALELTLLVSGLVLHALALFPPLLWSSNLHFGAAEALSLSAFSTLCIYLCGQLFWKMDGLQPPMLGIAAIFLFISQLLPIGHSITYPLSLLSRGHFLLAMFAHGMLLNAAGVAILMRFADRTLHKAQAGSLIRTLPPLMTLERLMFACVGLGFILLTLALLSGIFFAEQVFGHGLVFSHKIILSIAAWLVFGTLLLGRWKNGWRGRFAANWTLFGFALLFLGYIGSRFVLEALLHRPF</sequence>
<accession>A0A377SXF5</accession>
<feature type="transmembrane region" description="Helical" evidence="1">
    <location>
        <begin position="221"/>
        <end position="240"/>
    </location>
</feature>
<dbReference type="RefSeq" id="WP_115230173.1">
    <property type="nucleotide sequence ID" value="NZ_CAWRDJ010000003.1"/>
</dbReference>
<reference evidence="3 5" key="1">
    <citation type="submission" date="2018-06" db="EMBL/GenBank/DDBJ databases">
        <authorList>
            <consortium name="Pathogen Informatics"/>
            <person name="Doyle S."/>
        </authorList>
    </citation>
    <scope>NUCLEOTIDE SEQUENCE [LARGE SCALE GENOMIC DNA]</scope>
    <source>
        <strain evidence="3 5">NCTC11159</strain>
    </source>
</reference>
<evidence type="ECO:0000256" key="1">
    <source>
        <dbReference type="SAM" id="Phobius"/>
    </source>
</evidence>
<keyword evidence="1" id="KW-0812">Transmembrane</keyword>
<feature type="transmembrane region" description="Helical" evidence="1">
    <location>
        <begin position="42"/>
        <end position="64"/>
    </location>
</feature>
<dbReference type="PANTHER" id="PTHR38034:SF1">
    <property type="entry name" value="INNER MEMBRANE PROTEIN YPJD"/>
    <property type="match status" value="1"/>
</dbReference>
<keyword evidence="6" id="KW-1185">Reference proteome</keyword>
<feature type="transmembrane region" description="Helical" evidence="1">
    <location>
        <begin position="140"/>
        <end position="160"/>
    </location>
</feature>
<keyword evidence="1" id="KW-0472">Membrane</keyword>
<feature type="transmembrane region" description="Helical" evidence="1">
    <location>
        <begin position="12"/>
        <end position="30"/>
    </location>
</feature>
<feature type="transmembrane region" description="Helical" evidence="1">
    <location>
        <begin position="107"/>
        <end position="128"/>
    </location>
</feature>
<evidence type="ECO:0000313" key="5">
    <source>
        <dbReference type="Proteomes" id="UP000255108"/>
    </source>
</evidence>
<dbReference type="GO" id="GO:0017004">
    <property type="term" value="P:cytochrome complex assembly"/>
    <property type="evidence" value="ECO:0007669"/>
    <property type="project" value="InterPro"/>
</dbReference>
<feature type="transmembrane region" description="Helical" evidence="1">
    <location>
        <begin position="188"/>
        <end position="209"/>
    </location>
</feature>
<proteinExistence type="predicted"/>
<dbReference type="InterPro" id="IPR052372">
    <property type="entry name" value="YpjD/HemX"/>
</dbReference>
<feature type="transmembrane region" description="Helical" evidence="1">
    <location>
        <begin position="252"/>
        <end position="274"/>
    </location>
</feature>
<keyword evidence="1" id="KW-1133">Transmembrane helix</keyword>
<feature type="domain" description="Cytochrome c assembly protein" evidence="2">
    <location>
        <begin position="55"/>
        <end position="277"/>
    </location>
</feature>
<protein>
    <submittedName>
        <fullName evidence="4">ABC-type uncharacterized transport system permease subunit</fullName>
    </submittedName>
    <submittedName>
        <fullName evidence="3">Inner membrane protein ypjD</fullName>
    </submittedName>
</protein>